<geneLocation type="plasmid" evidence="3 4">
    <name>pPP1</name>
</geneLocation>
<dbReference type="InterPro" id="IPR012334">
    <property type="entry name" value="Pectin_lyas_fold"/>
</dbReference>
<keyword evidence="2" id="KW-0732">Signal</keyword>
<name>A0ABN6LGE1_9BACT</name>
<evidence type="ECO:0000313" key="3">
    <source>
        <dbReference type="EMBL" id="BDD00823.1"/>
    </source>
</evidence>
<dbReference type="RefSeq" id="WP_338398085.1">
    <property type="nucleotide sequence ID" value="NZ_AP025293.1"/>
</dbReference>
<protein>
    <recommendedName>
        <fullName evidence="5">Right handed beta helix domain-containing protein</fullName>
    </recommendedName>
</protein>
<dbReference type="EMBL" id="AP025293">
    <property type="protein sequence ID" value="BDD00823.1"/>
    <property type="molecule type" value="Genomic_DNA"/>
</dbReference>
<evidence type="ECO:0000256" key="2">
    <source>
        <dbReference type="SAM" id="SignalP"/>
    </source>
</evidence>
<accession>A0ABN6LGE1</accession>
<keyword evidence="4" id="KW-1185">Reference proteome</keyword>
<dbReference type="InterPro" id="IPR006626">
    <property type="entry name" value="PbH1"/>
</dbReference>
<evidence type="ECO:0000313" key="4">
    <source>
        <dbReference type="Proteomes" id="UP001354989"/>
    </source>
</evidence>
<dbReference type="Proteomes" id="UP001354989">
    <property type="component" value="Plasmid pPP1"/>
</dbReference>
<proteinExistence type="predicted"/>
<dbReference type="InterPro" id="IPR011050">
    <property type="entry name" value="Pectin_lyase_fold/virulence"/>
</dbReference>
<dbReference type="SMART" id="SM00710">
    <property type="entry name" value="PbH1"/>
    <property type="match status" value="5"/>
</dbReference>
<feature type="region of interest" description="Disordered" evidence="1">
    <location>
        <begin position="562"/>
        <end position="611"/>
    </location>
</feature>
<dbReference type="Gene3D" id="2.160.20.10">
    <property type="entry name" value="Single-stranded right-handed beta-helix, Pectin lyase-like"/>
    <property type="match status" value="1"/>
</dbReference>
<evidence type="ECO:0000256" key="1">
    <source>
        <dbReference type="SAM" id="MobiDB-lite"/>
    </source>
</evidence>
<evidence type="ECO:0008006" key="5">
    <source>
        <dbReference type="Google" id="ProtNLM"/>
    </source>
</evidence>
<feature type="signal peptide" evidence="2">
    <location>
        <begin position="1"/>
        <end position="24"/>
    </location>
</feature>
<keyword evidence="3" id="KW-0614">Plasmid</keyword>
<feature type="compositionally biased region" description="Polar residues" evidence="1">
    <location>
        <begin position="577"/>
        <end position="611"/>
    </location>
</feature>
<feature type="chain" id="PRO_5046144259" description="Right handed beta helix domain-containing protein" evidence="2">
    <location>
        <begin position="25"/>
        <end position="611"/>
    </location>
</feature>
<organism evidence="3 4">
    <name type="scientific">Persicobacter psychrovividus</name>
    <dbReference type="NCBI Taxonomy" id="387638"/>
    <lineage>
        <taxon>Bacteria</taxon>
        <taxon>Pseudomonadati</taxon>
        <taxon>Bacteroidota</taxon>
        <taxon>Cytophagia</taxon>
        <taxon>Cytophagales</taxon>
        <taxon>Persicobacteraceae</taxon>
        <taxon>Persicobacter</taxon>
    </lineage>
</organism>
<gene>
    <name evidence="3" type="ORF">PEPS_31030</name>
</gene>
<sequence length="611" mass="67604">MKKNINTFFKTLMLFGGLATALFACCKVEDEIGIREREGDATEEQVQVARRLAGHWTLDPATAPTDDMRELELNFTTNDDHKGGLISSKGLEEEIFGPVWLFDQETEEQIYVGGQVGYMDIIDVTPTNLEVKFAHGQTYDLSFIKDDSENEDGDNGEEKPELLEVFVTPDGAGEQTGESWENAVAGNKANGLNDAIELLSKEGRKMHIGGGTYDVEQHFELKIGGTSADDMLEIIGDENNMPVFVGGWDADNQPQSATFLKVMVSQNFWKISNIKIKNYRFGIDLNGRHVGGRLNNIEIDMMDSGILMRGNATTANPEVGTHDLIVENCHFTHYTKRGIRINGGNYNVTIKDCTADQGGKAFWRTGNWGSSFHVADGNADGIYDHDITYINVKAGNNYHEHDVYSNADSFVSERNAYNLKYVGCYAYANTDGGWDDKSQNPLLIDCISAHNKRNYRFWSEGREVNGEVMGAEIYNSVSLAPKHVESGVKGSIVGAGSFGSDKTMVTFFKSTFYHSDQFEILSHMGTITLNDCIIASDNSEKLHTNEGNSGVVVWDTTIKFNPNGSDGHQTDADPKFNNPSEDWTGGNSAFDSQQYPDKGYSSSRTGQDIQF</sequence>
<dbReference type="SUPFAM" id="SSF51126">
    <property type="entry name" value="Pectin lyase-like"/>
    <property type="match status" value="1"/>
</dbReference>
<reference evidence="3 4" key="1">
    <citation type="submission" date="2021-12" db="EMBL/GenBank/DDBJ databases">
        <title>Genome sequencing of bacteria with rrn-lacking chromosome and rrn-plasmid.</title>
        <authorList>
            <person name="Anda M."/>
            <person name="Iwasaki W."/>
        </authorList>
    </citation>
    <scope>NUCLEOTIDE SEQUENCE [LARGE SCALE GENOMIC DNA]</scope>
    <source>
        <strain evidence="3 4">NBRC 101262</strain>
        <plasmid evidence="3 4">pPP1</plasmid>
    </source>
</reference>